<keyword evidence="7" id="KW-0408">Iron</keyword>
<evidence type="ECO:0000256" key="3">
    <source>
        <dbReference type="ARBA" id="ARBA00022723"/>
    </source>
</evidence>
<dbReference type="SUPFAM" id="SSF56014">
    <property type="entry name" value="Nitrite and sulphite reductase 4Fe-4S domain-like"/>
    <property type="match status" value="1"/>
</dbReference>
<keyword evidence="3" id="KW-0479">Metal-binding</keyword>
<accession>A0A2I0WIL1</accession>
<dbReference type="InterPro" id="IPR045854">
    <property type="entry name" value="NO2/SO3_Rdtase_4Fe4S_sf"/>
</dbReference>
<protein>
    <submittedName>
        <fullName evidence="12">DnaJ protein like</fullName>
    </submittedName>
</protein>
<keyword evidence="13" id="KW-1185">Reference proteome</keyword>
<evidence type="ECO:0000313" key="12">
    <source>
        <dbReference type="EMBL" id="PKU75503.1"/>
    </source>
</evidence>
<evidence type="ECO:0000256" key="6">
    <source>
        <dbReference type="ARBA" id="ARBA00022833"/>
    </source>
</evidence>
<keyword evidence="5" id="KW-0863">Zinc-finger</keyword>
<dbReference type="FunFam" id="2.60.260.20:FF:000003">
    <property type="entry name" value="DnaJ subfamily A member 2"/>
    <property type="match status" value="1"/>
</dbReference>
<comment type="cofactor">
    <cofactor evidence="1">
        <name>[4Fe-4S] cluster</name>
        <dbReference type="ChEBI" id="CHEBI:49883"/>
    </cofactor>
</comment>
<feature type="region of interest" description="Disordered" evidence="10">
    <location>
        <begin position="90"/>
        <end position="113"/>
    </location>
</feature>
<feature type="region of interest" description="Disordered" evidence="10">
    <location>
        <begin position="287"/>
        <end position="309"/>
    </location>
</feature>
<dbReference type="Pfam" id="PF01077">
    <property type="entry name" value="NIR_SIR"/>
    <property type="match status" value="1"/>
</dbReference>
<feature type="region of interest" description="Disordered" evidence="10">
    <location>
        <begin position="348"/>
        <end position="373"/>
    </location>
</feature>
<feature type="compositionally biased region" description="Basic and acidic residues" evidence="10">
    <location>
        <begin position="300"/>
        <end position="309"/>
    </location>
</feature>
<evidence type="ECO:0000256" key="7">
    <source>
        <dbReference type="ARBA" id="ARBA00023004"/>
    </source>
</evidence>
<keyword evidence="4" id="KW-0677">Repeat</keyword>
<dbReference type="InterPro" id="IPR008971">
    <property type="entry name" value="HSP40/DnaJ_pept-bd"/>
</dbReference>
<dbReference type="Proteomes" id="UP000233837">
    <property type="component" value="Unassembled WGS sequence"/>
</dbReference>
<evidence type="ECO:0000256" key="4">
    <source>
        <dbReference type="ARBA" id="ARBA00022737"/>
    </source>
</evidence>
<evidence type="ECO:0000313" key="13">
    <source>
        <dbReference type="Proteomes" id="UP000233837"/>
    </source>
</evidence>
<sequence>MNCGRRSAVDDVRSRRTRAVDEDRRRIRWAVDEDRHRRRWAIEDVRRRRRREIDDYPPLELPLQWCDPPPEYPPLELPLKWRNPLPGQLVRNPDPLIPDFNSHRRRRDADREQRRETLQLAQVKASIDRIDALCVNVMQSVEKIMSKPAIIPSPTLICSTNTQAASEKFPSRMKPAHVADCSIEQIFSMPELPTPPKDIHDFAVTAPPVLSAHTEHPLQTLGTDVVLHSDSTSKGSSDVDGENEPAPLLAAQTELPLCFSSIQLNDALILVDRAEPQLDVDSNYIIDPPAISSRRPLTPSERDNADLSRRPRTRWIASSFCSRLFPSPLPNNRPSTTSTFLQGVVSMRSQSMDRTRPSSPRPDPRGALTTEGSEVERARCITTRSVSVSFQGQSRSLLTQTARHHCAQLNFFRKGFKSLELIEPHVKAVTEQLHIKSNLGEVVKPDQFKAINDEGMPMYQKSFMRGKLYIHFTVDLPNSLTLEQCKALEGILTLRTQFQLTAMELDECEETTLYNVDTENIFIAGVQMAEMQYTDNAYSIQPSQDARRNVNKGRDLIFELSGSAYGSKENKKLTYYGPTTTIEEQGIKDLYMRRGERSSLLHIPELNDVIGLSKREFRDTIKQVVHLLRDNYSKFTTKRPFLESDITPRTTEFDINAKCGQFKASRALIRESLQLLLRQKRELKEEKLNATNGVRRIVENIASLLAPQSGAYFDIGGDGESQGFNIYVGSGMGRTHKLGRPLGYVPKEGIIYAVEAIVVTQRENGPNVFGPLTEMDAESQSNILLFINGSLLQADANDENKIFDPGICLLQQSLFQ</sequence>
<gene>
    <name evidence="12" type="primary">DNAJ1</name>
    <name evidence="12" type="ORF">MA16_Dca011279</name>
</gene>
<dbReference type="GO" id="GO:0051082">
    <property type="term" value="F:unfolded protein binding"/>
    <property type="evidence" value="ECO:0007669"/>
    <property type="project" value="InterPro"/>
</dbReference>
<evidence type="ECO:0000256" key="5">
    <source>
        <dbReference type="ARBA" id="ARBA00022771"/>
    </source>
</evidence>
<evidence type="ECO:0000259" key="11">
    <source>
        <dbReference type="Pfam" id="PF01077"/>
    </source>
</evidence>
<dbReference type="Gene3D" id="3.30.413.10">
    <property type="entry name" value="Sulfite Reductase Hemoprotein, domain 1"/>
    <property type="match status" value="1"/>
</dbReference>
<dbReference type="GO" id="GO:0006457">
    <property type="term" value="P:protein folding"/>
    <property type="evidence" value="ECO:0007669"/>
    <property type="project" value="InterPro"/>
</dbReference>
<proteinExistence type="inferred from homology"/>
<dbReference type="Gene3D" id="2.60.260.20">
    <property type="entry name" value="Urease metallochaperone UreE, N-terminal domain"/>
    <property type="match status" value="1"/>
</dbReference>
<name>A0A2I0WIL1_9ASPA</name>
<dbReference type="STRING" id="906689.A0A2I0WIL1"/>
<organism evidence="12 13">
    <name type="scientific">Dendrobium catenatum</name>
    <dbReference type="NCBI Taxonomy" id="906689"/>
    <lineage>
        <taxon>Eukaryota</taxon>
        <taxon>Viridiplantae</taxon>
        <taxon>Streptophyta</taxon>
        <taxon>Embryophyta</taxon>
        <taxon>Tracheophyta</taxon>
        <taxon>Spermatophyta</taxon>
        <taxon>Magnoliopsida</taxon>
        <taxon>Liliopsida</taxon>
        <taxon>Asparagales</taxon>
        <taxon>Orchidaceae</taxon>
        <taxon>Epidendroideae</taxon>
        <taxon>Malaxideae</taxon>
        <taxon>Dendrobiinae</taxon>
        <taxon>Dendrobium</taxon>
    </lineage>
</organism>
<dbReference type="EMBL" id="KZ502593">
    <property type="protein sequence ID" value="PKU75503.1"/>
    <property type="molecule type" value="Genomic_DNA"/>
</dbReference>
<dbReference type="GO" id="GO:0051536">
    <property type="term" value="F:iron-sulfur cluster binding"/>
    <property type="evidence" value="ECO:0007669"/>
    <property type="project" value="UniProtKB-KW"/>
</dbReference>
<dbReference type="InterPro" id="IPR006067">
    <property type="entry name" value="NO2/SO3_Rdtase_4Fe4S_dom"/>
</dbReference>
<evidence type="ECO:0000256" key="9">
    <source>
        <dbReference type="SAM" id="Coils"/>
    </source>
</evidence>
<keyword evidence="8" id="KW-0411">Iron-sulfur</keyword>
<dbReference type="GO" id="GO:0030544">
    <property type="term" value="F:Hsp70 protein binding"/>
    <property type="evidence" value="ECO:0007669"/>
    <property type="project" value="InterPro"/>
</dbReference>
<reference evidence="12 13" key="1">
    <citation type="journal article" date="2016" name="Sci. Rep.">
        <title>The Dendrobium catenatum Lindl. genome sequence provides insights into polysaccharide synthase, floral development and adaptive evolution.</title>
        <authorList>
            <person name="Zhang G.Q."/>
            <person name="Xu Q."/>
            <person name="Bian C."/>
            <person name="Tsai W.C."/>
            <person name="Yeh C.M."/>
            <person name="Liu K.W."/>
            <person name="Yoshida K."/>
            <person name="Zhang L.S."/>
            <person name="Chang S.B."/>
            <person name="Chen F."/>
            <person name="Shi Y."/>
            <person name="Su Y.Y."/>
            <person name="Zhang Y.Q."/>
            <person name="Chen L.J."/>
            <person name="Yin Y."/>
            <person name="Lin M."/>
            <person name="Huang H."/>
            <person name="Deng H."/>
            <person name="Wang Z.W."/>
            <person name="Zhu S.L."/>
            <person name="Zhao X."/>
            <person name="Deng C."/>
            <person name="Niu S.C."/>
            <person name="Huang J."/>
            <person name="Wang M."/>
            <person name="Liu G.H."/>
            <person name="Yang H.J."/>
            <person name="Xiao X.J."/>
            <person name="Hsiao Y.Y."/>
            <person name="Wu W.L."/>
            <person name="Chen Y.Y."/>
            <person name="Mitsuda N."/>
            <person name="Ohme-Takagi M."/>
            <person name="Luo Y.B."/>
            <person name="Van de Peer Y."/>
            <person name="Liu Z.J."/>
        </authorList>
    </citation>
    <scope>NUCLEOTIDE SEQUENCE [LARGE SCALE GENOMIC DNA]</scope>
    <source>
        <tissue evidence="12">The whole plant</tissue>
    </source>
</reference>
<evidence type="ECO:0000256" key="8">
    <source>
        <dbReference type="ARBA" id="ARBA00023014"/>
    </source>
</evidence>
<dbReference type="AlphaFoldDB" id="A0A2I0WIL1"/>
<feature type="domain" description="Nitrite/sulphite reductase 4Fe-4S" evidence="11">
    <location>
        <begin position="718"/>
        <end position="766"/>
    </location>
</feature>
<feature type="coiled-coil region" evidence="9">
    <location>
        <begin position="666"/>
        <end position="693"/>
    </location>
</feature>
<evidence type="ECO:0000256" key="10">
    <source>
        <dbReference type="SAM" id="MobiDB-lite"/>
    </source>
</evidence>
<dbReference type="PANTHER" id="PTHR43888">
    <property type="entry name" value="DNAJ-LIKE-2, ISOFORM A-RELATED"/>
    <property type="match status" value="1"/>
</dbReference>
<comment type="similarity">
    <text evidence="2">Belongs to the nitrite and sulfite reductase 4Fe-4S domain family.</text>
</comment>
<dbReference type="SUPFAM" id="SSF49493">
    <property type="entry name" value="HSP40/DnaJ peptide-binding domain"/>
    <property type="match status" value="1"/>
</dbReference>
<evidence type="ECO:0000256" key="1">
    <source>
        <dbReference type="ARBA" id="ARBA00001966"/>
    </source>
</evidence>
<dbReference type="GO" id="GO:0020037">
    <property type="term" value="F:heme binding"/>
    <property type="evidence" value="ECO:0007669"/>
    <property type="project" value="InterPro"/>
</dbReference>
<keyword evidence="9" id="KW-0175">Coiled coil</keyword>
<evidence type="ECO:0000256" key="2">
    <source>
        <dbReference type="ARBA" id="ARBA00010429"/>
    </source>
</evidence>
<dbReference type="InterPro" id="IPR044713">
    <property type="entry name" value="DNJA1/2-like"/>
</dbReference>
<dbReference type="GO" id="GO:0016491">
    <property type="term" value="F:oxidoreductase activity"/>
    <property type="evidence" value="ECO:0007669"/>
    <property type="project" value="InterPro"/>
</dbReference>
<keyword evidence="6" id="KW-0862">Zinc</keyword>
<dbReference type="GO" id="GO:0008270">
    <property type="term" value="F:zinc ion binding"/>
    <property type="evidence" value="ECO:0007669"/>
    <property type="project" value="UniProtKB-KW"/>
</dbReference>
<reference evidence="12 13" key="2">
    <citation type="journal article" date="2017" name="Nature">
        <title>The Apostasia genome and the evolution of orchids.</title>
        <authorList>
            <person name="Zhang G.Q."/>
            <person name="Liu K.W."/>
            <person name="Li Z."/>
            <person name="Lohaus R."/>
            <person name="Hsiao Y.Y."/>
            <person name="Niu S.C."/>
            <person name="Wang J.Y."/>
            <person name="Lin Y.C."/>
            <person name="Xu Q."/>
            <person name="Chen L.J."/>
            <person name="Yoshida K."/>
            <person name="Fujiwara S."/>
            <person name="Wang Z.W."/>
            <person name="Zhang Y.Q."/>
            <person name="Mitsuda N."/>
            <person name="Wang M."/>
            <person name="Liu G.H."/>
            <person name="Pecoraro L."/>
            <person name="Huang H.X."/>
            <person name="Xiao X.J."/>
            <person name="Lin M."/>
            <person name="Wu X.Y."/>
            <person name="Wu W.L."/>
            <person name="Chen Y.Y."/>
            <person name="Chang S.B."/>
            <person name="Sakamoto S."/>
            <person name="Ohme-Takagi M."/>
            <person name="Yagi M."/>
            <person name="Zeng S.J."/>
            <person name="Shen C.Y."/>
            <person name="Yeh C.M."/>
            <person name="Luo Y.B."/>
            <person name="Tsai W.C."/>
            <person name="Van de Peer Y."/>
            <person name="Liu Z.J."/>
        </authorList>
    </citation>
    <scope>NUCLEOTIDE SEQUENCE [LARGE SCALE GENOMIC DNA]</scope>
    <source>
        <tissue evidence="12">The whole plant</tissue>
    </source>
</reference>